<evidence type="ECO:0000256" key="1">
    <source>
        <dbReference type="SAM" id="MobiDB-lite"/>
    </source>
</evidence>
<feature type="region of interest" description="Disordered" evidence="1">
    <location>
        <begin position="410"/>
        <end position="429"/>
    </location>
</feature>
<evidence type="ECO:0000259" key="4">
    <source>
        <dbReference type="Pfam" id="PF07635"/>
    </source>
</evidence>
<organism evidence="5 6">
    <name type="scientific">Stieleria varia</name>
    <dbReference type="NCBI Taxonomy" id="2528005"/>
    <lineage>
        <taxon>Bacteria</taxon>
        <taxon>Pseudomonadati</taxon>
        <taxon>Planctomycetota</taxon>
        <taxon>Planctomycetia</taxon>
        <taxon>Pirellulales</taxon>
        <taxon>Pirellulaceae</taxon>
        <taxon>Stieleria</taxon>
    </lineage>
</organism>
<sequence length="981" mass="109397">MPPASLHMSLPKSLLLVFLSALSVLFAVGIHADAESPDGQLSDTTRTLQFNRDIRPLLSDRCFQCHGPDEKKRESGLRFDIAESATQDMGGYQAIKPGDAEASELVARITADDPDTKMPPPESGKSLNANEIEILKRWIDQGAPFEEHWSFAPIVKPTIPQAPHGEWAINEIDHFISRALKQHSLDPSPAADRATLIKRLSLDLTGLLPTPGDVDAFVNDSDPDAYERLVDRLLSSQHFGERFARHWLDLARYADSNGYANDGVRSIWPYRDWVIKSLNADMPFDQFTLEQLAGDLMPDPTIDQLVATGFHRNTPHQTEGGSDPEQYRVERTKNRTDTTGAVWFGLTVGCAQCHTHKFDPLTHSEYYQLYAFFNDADERTISVTPPEPSEESKQVAAELAQIQVLIDAEKSKQATQESDSTQTADSGQWQDLELVHFESTGGSTLTQLEDGSILAGGANPSIDTYVIRAKLSQPARYIQLETLTHPSLPGKGPGRAGNGNFVLADLQFSVDGNRVAIGRAFADHEQAGHPIENSYNGNTTDGWAINVSGGSIHHDRHAYFEFEQPVVGEMEIRLRTYDQGNGYNIGRMKWSQGSDPTLFPEPDSELARLQAKQEKLQKRQKALQDAVPKTLVMAGRSKPRHSYIQLRGDFLDPGADVQPAPPSVLHPWTAPEERPANRLDLAHWINDRANPLTARVQVNRMWQHMFGMGLVETENDFGYQGSLPSHPELLDYLATELMDGGWRLKRIYKLIAMSATYRQSSHYRADALAVDPKNALLSHQRRYRVEAEIVRDLALCASGKWSPTIGGPSVFPPIPPGVIGTSSANHTWPESKGEDRYRRGLYTTIYRANVYPMLVTFDGPDRDNACTRRSRSNTPLQAMTMANDASLMELCASMAERIRKQTDDFASRVELAFKLALCRPPTKEESRRVAEFYTERVSYYESHPDDAKALIGQQDSNTVDAAAWAATARVLLNLDEFITRE</sequence>
<feature type="compositionally biased region" description="Polar residues" evidence="1">
    <location>
        <begin position="413"/>
        <end position="429"/>
    </location>
</feature>
<dbReference type="PANTHER" id="PTHR35889">
    <property type="entry name" value="CYCLOINULO-OLIGOSACCHARIDE FRUCTANOTRANSFERASE-RELATED"/>
    <property type="match status" value="1"/>
</dbReference>
<dbReference type="Pfam" id="PF07587">
    <property type="entry name" value="PSD1"/>
    <property type="match status" value="1"/>
</dbReference>
<evidence type="ECO:0000313" key="6">
    <source>
        <dbReference type="Proteomes" id="UP000320176"/>
    </source>
</evidence>
<feature type="domain" description="DUF1553" evidence="3">
    <location>
        <begin position="677"/>
        <end position="932"/>
    </location>
</feature>
<dbReference type="EMBL" id="SJPN01000011">
    <property type="protein sequence ID" value="TWT92428.1"/>
    <property type="molecule type" value="Genomic_DNA"/>
</dbReference>
<protein>
    <submittedName>
        <fullName evidence="5">Planctomycete cytochrome C</fullName>
    </submittedName>
</protein>
<dbReference type="InterPro" id="IPR011444">
    <property type="entry name" value="DUF1549"/>
</dbReference>
<gene>
    <name evidence="5" type="ORF">Pla52n_63020</name>
</gene>
<reference evidence="5 6" key="1">
    <citation type="submission" date="2019-02" db="EMBL/GenBank/DDBJ databases">
        <title>Deep-cultivation of Planctomycetes and their phenomic and genomic characterization uncovers novel biology.</title>
        <authorList>
            <person name="Wiegand S."/>
            <person name="Jogler M."/>
            <person name="Boedeker C."/>
            <person name="Pinto D."/>
            <person name="Vollmers J."/>
            <person name="Rivas-Marin E."/>
            <person name="Kohn T."/>
            <person name="Peeters S.H."/>
            <person name="Heuer A."/>
            <person name="Rast P."/>
            <person name="Oberbeckmann S."/>
            <person name="Bunk B."/>
            <person name="Jeske O."/>
            <person name="Meyerdierks A."/>
            <person name="Storesund J.E."/>
            <person name="Kallscheuer N."/>
            <person name="Luecker S."/>
            <person name="Lage O.M."/>
            <person name="Pohl T."/>
            <person name="Merkel B.J."/>
            <person name="Hornburger P."/>
            <person name="Mueller R.-W."/>
            <person name="Bruemmer F."/>
            <person name="Labrenz M."/>
            <person name="Spormann A.M."/>
            <person name="Op Den Camp H."/>
            <person name="Overmann J."/>
            <person name="Amann R."/>
            <person name="Jetten M.S.M."/>
            <person name="Mascher T."/>
            <person name="Medema M.H."/>
            <person name="Devos D.P."/>
            <person name="Kaster A.-K."/>
            <person name="Ovreas L."/>
            <person name="Rohde M."/>
            <person name="Galperin M.Y."/>
            <person name="Jogler C."/>
        </authorList>
    </citation>
    <scope>NUCLEOTIDE SEQUENCE [LARGE SCALE GENOMIC DNA]</scope>
    <source>
        <strain evidence="5 6">Pla52n</strain>
    </source>
</reference>
<proteinExistence type="predicted"/>
<dbReference type="AlphaFoldDB" id="A0A5C5ZZQ0"/>
<dbReference type="Pfam" id="PF07583">
    <property type="entry name" value="PSCyt2"/>
    <property type="match status" value="1"/>
</dbReference>
<comment type="caution">
    <text evidence="5">The sequence shown here is derived from an EMBL/GenBank/DDBJ whole genome shotgun (WGS) entry which is preliminary data.</text>
</comment>
<accession>A0A5C5ZZQ0</accession>
<evidence type="ECO:0000259" key="2">
    <source>
        <dbReference type="Pfam" id="PF07583"/>
    </source>
</evidence>
<dbReference type="RefSeq" id="WP_146523214.1">
    <property type="nucleotide sequence ID" value="NZ_CP151726.1"/>
</dbReference>
<dbReference type="PANTHER" id="PTHR35889:SF3">
    <property type="entry name" value="F-BOX DOMAIN-CONTAINING PROTEIN"/>
    <property type="match status" value="1"/>
</dbReference>
<dbReference type="InterPro" id="IPR036909">
    <property type="entry name" value="Cyt_c-like_dom_sf"/>
</dbReference>
<dbReference type="InterPro" id="IPR022655">
    <property type="entry name" value="DUF1553"/>
</dbReference>
<evidence type="ECO:0000259" key="3">
    <source>
        <dbReference type="Pfam" id="PF07587"/>
    </source>
</evidence>
<dbReference type="InterPro" id="IPR011429">
    <property type="entry name" value="Cyt_c_Planctomycete-type"/>
</dbReference>
<dbReference type="GO" id="GO:0009055">
    <property type="term" value="F:electron transfer activity"/>
    <property type="evidence" value="ECO:0007669"/>
    <property type="project" value="InterPro"/>
</dbReference>
<evidence type="ECO:0000313" key="5">
    <source>
        <dbReference type="EMBL" id="TWT92428.1"/>
    </source>
</evidence>
<dbReference type="GO" id="GO:0020037">
    <property type="term" value="F:heme binding"/>
    <property type="evidence" value="ECO:0007669"/>
    <property type="project" value="InterPro"/>
</dbReference>
<dbReference type="Proteomes" id="UP000320176">
    <property type="component" value="Unassembled WGS sequence"/>
</dbReference>
<dbReference type="OrthoDB" id="127107at2"/>
<feature type="domain" description="DUF1549" evidence="2">
    <location>
        <begin position="171"/>
        <end position="377"/>
    </location>
</feature>
<keyword evidence="6" id="KW-1185">Reference proteome</keyword>
<dbReference type="SUPFAM" id="SSF46626">
    <property type="entry name" value="Cytochrome c"/>
    <property type="match status" value="1"/>
</dbReference>
<feature type="domain" description="Cytochrome C Planctomycete-type" evidence="4">
    <location>
        <begin position="62"/>
        <end position="122"/>
    </location>
</feature>
<name>A0A5C5ZZQ0_9BACT</name>
<dbReference type="Pfam" id="PF07635">
    <property type="entry name" value="PSCyt1"/>
    <property type="match status" value="1"/>
</dbReference>